<dbReference type="HAMAP" id="MF_01197">
    <property type="entry name" value="SepF"/>
    <property type="match status" value="1"/>
</dbReference>
<evidence type="ECO:0000256" key="5">
    <source>
        <dbReference type="HAMAP-Rule" id="MF_01197"/>
    </source>
</evidence>
<keyword evidence="8" id="KW-1185">Reference proteome</keyword>
<dbReference type="PANTHER" id="PTHR35798:SF1">
    <property type="entry name" value="CELL DIVISION PROTEIN SEPF"/>
    <property type="match status" value="1"/>
</dbReference>
<evidence type="ECO:0000256" key="2">
    <source>
        <dbReference type="ARBA" id="ARBA00023210"/>
    </source>
</evidence>
<gene>
    <name evidence="5 7" type="primary">sepF</name>
    <name evidence="7" type="ORF">JZO70_18975</name>
</gene>
<comment type="subunit">
    <text evidence="5">Homodimer. Interacts with FtsZ.</text>
</comment>
<dbReference type="Proteomes" id="UP000664601">
    <property type="component" value="Unassembled WGS sequence"/>
</dbReference>
<dbReference type="InterPro" id="IPR007561">
    <property type="entry name" value="Cell_div_SepF/SepF-rel"/>
</dbReference>
<dbReference type="Pfam" id="PF04472">
    <property type="entry name" value="SepF"/>
    <property type="match status" value="1"/>
</dbReference>
<evidence type="ECO:0000313" key="8">
    <source>
        <dbReference type="Proteomes" id="UP000664601"/>
    </source>
</evidence>
<comment type="caution">
    <text evidence="7">The sequence shown here is derived from an EMBL/GenBank/DDBJ whole genome shotgun (WGS) entry which is preliminary data.</text>
</comment>
<evidence type="ECO:0000256" key="4">
    <source>
        <dbReference type="ARBA" id="ARBA00044936"/>
    </source>
</evidence>
<evidence type="ECO:0000256" key="6">
    <source>
        <dbReference type="SAM" id="MobiDB-lite"/>
    </source>
</evidence>
<feature type="compositionally biased region" description="Basic residues" evidence="6">
    <location>
        <begin position="34"/>
        <end position="43"/>
    </location>
</feature>
<feature type="region of interest" description="Disordered" evidence="6">
    <location>
        <begin position="23"/>
        <end position="94"/>
    </location>
</feature>
<dbReference type="EMBL" id="JAFREM010000031">
    <property type="protein sequence ID" value="MBO1308267.1"/>
    <property type="molecule type" value="Genomic_DNA"/>
</dbReference>
<dbReference type="InterPro" id="IPR023052">
    <property type="entry name" value="Cell_div_SepF"/>
</dbReference>
<keyword evidence="3 5" id="KW-0131">Cell cycle</keyword>
<dbReference type="InterPro" id="IPR038594">
    <property type="entry name" value="SepF-like_sf"/>
</dbReference>
<sequence>MAINLEKISDFFGLADEDEVYEEPVVTRQPVVKQPKREKRAQKKPMVNKSQQPTRKEPVKRTTESVPAAVKQPAKVRQPEKSVITKPANAVPSAKRTEKVINMPNNEAMQRRAATQAAATAKTRKRISVVEPKAYNEAMVIAKRIAQGEAVLINFQSLDDGRARRIVDFLTGAVFMIDGDIKRAGNEMFLCIPANMEIDNSTLQSMGDQDIFGLEL</sequence>
<comment type="function">
    <text evidence="4 5">Cell division protein that is part of the divisome complex and is recruited early to the Z-ring. Probably stimulates Z-ring formation, perhaps through the cross-linking of FtsZ protofilaments. Its function overlaps with FtsA.</text>
</comment>
<keyword evidence="2 5" id="KW-0717">Septation</keyword>
<reference evidence="7 8" key="1">
    <citation type="submission" date="2021-03" db="EMBL/GenBank/DDBJ databases">
        <title>Enterococcal diversity collection.</title>
        <authorList>
            <person name="Gilmore M.S."/>
            <person name="Schwartzman J."/>
            <person name="Van Tyne D."/>
            <person name="Martin M."/>
            <person name="Earl A.M."/>
            <person name="Manson A.L."/>
            <person name="Straub T."/>
            <person name="Salamzade R."/>
            <person name="Saavedra J."/>
            <person name="Lebreton F."/>
            <person name="Prichula J."/>
            <person name="Schaufler K."/>
            <person name="Gaca A."/>
            <person name="Sgardioli B."/>
            <person name="Wagenaar J."/>
            <person name="Strong T."/>
        </authorList>
    </citation>
    <scope>NUCLEOTIDE SEQUENCE [LARGE SCALE GENOMIC DNA]</scope>
    <source>
        <strain evidence="7 8">669A</strain>
    </source>
</reference>
<evidence type="ECO:0000313" key="7">
    <source>
        <dbReference type="EMBL" id="MBO1308267.1"/>
    </source>
</evidence>
<evidence type="ECO:0000256" key="1">
    <source>
        <dbReference type="ARBA" id="ARBA00022618"/>
    </source>
</evidence>
<evidence type="ECO:0000256" key="3">
    <source>
        <dbReference type="ARBA" id="ARBA00023306"/>
    </source>
</evidence>
<comment type="subcellular location">
    <subcellularLocation>
        <location evidence="5">Cytoplasm</location>
    </subcellularLocation>
    <text evidence="5">Localizes to the division site, in a FtsZ-dependent manner.</text>
</comment>
<dbReference type="GO" id="GO:0051301">
    <property type="term" value="P:cell division"/>
    <property type="evidence" value="ECO:0007669"/>
    <property type="project" value="UniProtKB-KW"/>
</dbReference>
<feature type="compositionally biased region" description="Basic and acidic residues" evidence="6">
    <location>
        <begin position="54"/>
        <end position="63"/>
    </location>
</feature>
<accession>A0ABS3LF52</accession>
<keyword evidence="5" id="KW-0963">Cytoplasm</keyword>
<keyword evidence="1 5" id="KW-0132">Cell division</keyword>
<proteinExistence type="inferred from homology"/>
<dbReference type="RefSeq" id="WP_207675259.1">
    <property type="nucleotide sequence ID" value="NZ_JAFREM010000031.1"/>
</dbReference>
<comment type="similarity">
    <text evidence="5">Belongs to the SepF family.</text>
</comment>
<protein>
    <recommendedName>
        <fullName evidence="5">Cell division protein SepF</fullName>
    </recommendedName>
</protein>
<dbReference type="Gene3D" id="3.30.110.150">
    <property type="entry name" value="SepF-like protein"/>
    <property type="match status" value="1"/>
</dbReference>
<name>A0ABS3LF52_9ENTE</name>
<dbReference type="PANTHER" id="PTHR35798">
    <property type="entry name" value="CELL DIVISION PROTEIN SEPF"/>
    <property type="match status" value="1"/>
</dbReference>
<organism evidence="7 8">
    <name type="scientific">Candidatus Enterococcus moelleringii</name>
    <dbReference type="NCBI Taxonomy" id="2815325"/>
    <lineage>
        <taxon>Bacteria</taxon>
        <taxon>Bacillati</taxon>
        <taxon>Bacillota</taxon>
        <taxon>Bacilli</taxon>
        <taxon>Lactobacillales</taxon>
        <taxon>Enterococcaceae</taxon>
        <taxon>Enterococcus</taxon>
    </lineage>
</organism>